<keyword evidence="1" id="KW-0472">Membrane</keyword>
<reference evidence="2 3" key="1">
    <citation type="submission" date="2019-12" db="EMBL/GenBank/DDBJ databases">
        <title>Novel species isolated from a subtropical stream in China.</title>
        <authorList>
            <person name="Lu H."/>
        </authorList>
    </citation>
    <scope>NUCLEOTIDE SEQUENCE [LARGE SCALE GENOMIC DNA]</scope>
    <source>
        <strain evidence="2 3">DS3</strain>
    </source>
</reference>
<protein>
    <submittedName>
        <fullName evidence="2">Type II secretion system protein</fullName>
    </submittedName>
</protein>
<evidence type="ECO:0000256" key="1">
    <source>
        <dbReference type="SAM" id="Phobius"/>
    </source>
</evidence>
<name>A0A6N9HMB1_9BURK</name>
<evidence type="ECO:0000313" key="2">
    <source>
        <dbReference type="EMBL" id="MYN03825.1"/>
    </source>
</evidence>
<proteinExistence type="predicted"/>
<dbReference type="AlphaFoldDB" id="A0A6N9HMB1"/>
<keyword evidence="3" id="KW-1185">Reference proteome</keyword>
<dbReference type="Proteomes" id="UP000448575">
    <property type="component" value="Unassembled WGS sequence"/>
</dbReference>
<keyword evidence="1" id="KW-1133">Transmembrane helix</keyword>
<evidence type="ECO:0000313" key="3">
    <source>
        <dbReference type="Proteomes" id="UP000448575"/>
    </source>
</evidence>
<organism evidence="2 3">
    <name type="scientific">Pseudoduganella guangdongensis</name>
    <dbReference type="NCBI Taxonomy" id="2692179"/>
    <lineage>
        <taxon>Bacteria</taxon>
        <taxon>Pseudomonadati</taxon>
        <taxon>Pseudomonadota</taxon>
        <taxon>Betaproteobacteria</taxon>
        <taxon>Burkholderiales</taxon>
        <taxon>Oxalobacteraceae</taxon>
        <taxon>Telluria group</taxon>
        <taxon>Pseudoduganella</taxon>
    </lineage>
</organism>
<keyword evidence="1" id="KW-0812">Transmembrane</keyword>
<gene>
    <name evidence="2" type="ORF">GTP41_17160</name>
</gene>
<comment type="caution">
    <text evidence="2">The sequence shown here is derived from an EMBL/GenBank/DDBJ whole genome shotgun (WGS) entry which is preliminary data.</text>
</comment>
<dbReference type="EMBL" id="WWCJ01000011">
    <property type="protein sequence ID" value="MYN03825.1"/>
    <property type="molecule type" value="Genomic_DNA"/>
</dbReference>
<sequence>MFTSRYRQSGLTFVELILFILIVGIAVAAILRTLANTNNASADPLRRKQALLIAEALLEEVQLAAFTFCDPVDVTENPAAPANCATPEGVGQEPGNARPFDNINDYVPSLGVAHAAFNNAAGKLVDAAGNELGLSGYSATLTVRAESLNGITSTAAVATQEVLRLTVRVTHGAQAGDFIELDAYRTRYAPQVAQ</sequence>
<dbReference type="RefSeq" id="WP_161026785.1">
    <property type="nucleotide sequence ID" value="NZ_WWCJ01000011.1"/>
</dbReference>
<feature type="transmembrane region" description="Helical" evidence="1">
    <location>
        <begin position="12"/>
        <end position="31"/>
    </location>
</feature>
<accession>A0A6N9HMB1</accession>